<dbReference type="CDD" id="cd07304">
    <property type="entry name" value="Chorismate_synthase"/>
    <property type="match status" value="1"/>
</dbReference>
<dbReference type="PIRSF" id="PIRSF001456">
    <property type="entry name" value="Chorismate_synth"/>
    <property type="match status" value="1"/>
</dbReference>
<evidence type="ECO:0000256" key="12">
    <source>
        <dbReference type="RuleBase" id="RU000605"/>
    </source>
</evidence>
<dbReference type="Gene3D" id="3.60.150.10">
    <property type="entry name" value="Chorismate synthase AroC"/>
    <property type="match status" value="1"/>
</dbReference>
<comment type="pathway">
    <text evidence="1 11 12">Metabolic intermediate biosynthesis; chorismate biosynthesis; chorismate from D-erythrose 4-phosphate and phosphoenolpyruvate: step 7/7.</text>
</comment>
<dbReference type="GO" id="GO:0005829">
    <property type="term" value="C:cytosol"/>
    <property type="evidence" value="ECO:0007669"/>
    <property type="project" value="TreeGrafter"/>
</dbReference>
<evidence type="ECO:0000256" key="6">
    <source>
        <dbReference type="ARBA" id="ARBA00022643"/>
    </source>
</evidence>
<dbReference type="PROSITE" id="PS00788">
    <property type="entry name" value="CHORISMATE_SYNTHASE_2"/>
    <property type="match status" value="1"/>
</dbReference>
<gene>
    <name evidence="11 13" type="primary">aroC</name>
    <name evidence="13" type="ORF">NCTC10571_01826</name>
</gene>
<dbReference type="AlphaFoldDB" id="A0A378NTF9"/>
<dbReference type="InterPro" id="IPR020541">
    <property type="entry name" value="Chorismate_synthase_CS"/>
</dbReference>
<name>A0A378NTF9_9FIRM</name>
<dbReference type="GO" id="GO:0004107">
    <property type="term" value="F:chorismate synthase activity"/>
    <property type="evidence" value="ECO:0007669"/>
    <property type="project" value="UniProtKB-UniRule"/>
</dbReference>
<dbReference type="PANTHER" id="PTHR21085:SF0">
    <property type="entry name" value="CHORISMATE SYNTHASE"/>
    <property type="match status" value="1"/>
</dbReference>
<comment type="cofactor">
    <cofactor evidence="11 12">
        <name>FMNH2</name>
        <dbReference type="ChEBI" id="CHEBI:57618"/>
    </cofactor>
    <text evidence="11 12">Reduced FMN (FMNH(2)).</text>
</comment>
<dbReference type="RefSeq" id="WP_115151929.1">
    <property type="nucleotide sequence ID" value="NZ_UGPP01000001.1"/>
</dbReference>
<comment type="similarity">
    <text evidence="2 11 12">Belongs to the chorismate synthase family.</text>
</comment>
<accession>A0A378NTF9</accession>
<evidence type="ECO:0000256" key="2">
    <source>
        <dbReference type="ARBA" id="ARBA00008014"/>
    </source>
</evidence>
<feature type="binding site" evidence="11">
    <location>
        <position position="290"/>
    </location>
    <ligand>
        <name>FMN</name>
        <dbReference type="ChEBI" id="CHEBI:58210"/>
    </ligand>
</feature>
<feature type="binding site" evidence="11">
    <location>
        <position position="46"/>
    </location>
    <ligand>
        <name>NADP(+)</name>
        <dbReference type="ChEBI" id="CHEBI:58349"/>
    </ligand>
</feature>
<keyword evidence="4 11" id="KW-0028">Amino-acid biosynthesis</keyword>
<keyword evidence="6 11" id="KW-0288">FMN</keyword>
<feature type="binding site" evidence="11">
    <location>
        <begin position="305"/>
        <end position="309"/>
    </location>
    <ligand>
        <name>FMN</name>
        <dbReference type="ChEBI" id="CHEBI:58210"/>
    </ligand>
</feature>
<evidence type="ECO:0000256" key="11">
    <source>
        <dbReference type="HAMAP-Rule" id="MF_00300"/>
    </source>
</evidence>
<dbReference type="GO" id="GO:0008652">
    <property type="term" value="P:amino acid biosynthetic process"/>
    <property type="evidence" value="ECO:0007669"/>
    <property type="project" value="UniProtKB-KW"/>
</dbReference>
<reference evidence="13 14" key="1">
    <citation type="submission" date="2018-06" db="EMBL/GenBank/DDBJ databases">
        <authorList>
            <consortium name="Pathogen Informatics"/>
            <person name="Doyle S."/>
        </authorList>
    </citation>
    <scope>NUCLEOTIDE SEQUENCE [LARGE SCALE GENOMIC DNA]</scope>
    <source>
        <strain evidence="13 14">NCTC10571</strain>
    </source>
</reference>
<evidence type="ECO:0000256" key="8">
    <source>
        <dbReference type="ARBA" id="ARBA00022857"/>
    </source>
</evidence>
<evidence type="ECO:0000256" key="1">
    <source>
        <dbReference type="ARBA" id="ARBA00005044"/>
    </source>
</evidence>
<keyword evidence="9 11" id="KW-0057">Aromatic amino acid biosynthesis</keyword>
<feature type="binding site" evidence="11">
    <location>
        <begin position="245"/>
        <end position="246"/>
    </location>
    <ligand>
        <name>FMN</name>
        <dbReference type="ChEBI" id="CHEBI:58210"/>
    </ligand>
</feature>
<dbReference type="Proteomes" id="UP000255234">
    <property type="component" value="Unassembled WGS sequence"/>
</dbReference>
<evidence type="ECO:0000256" key="3">
    <source>
        <dbReference type="ARBA" id="ARBA00013036"/>
    </source>
</evidence>
<dbReference type="PANTHER" id="PTHR21085">
    <property type="entry name" value="CHORISMATE SYNTHASE"/>
    <property type="match status" value="1"/>
</dbReference>
<evidence type="ECO:0000256" key="9">
    <source>
        <dbReference type="ARBA" id="ARBA00023141"/>
    </source>
</evidence>
<comment type="catalytic activity">
    <reaction evidence="11 12">
        <text>5-O-(1-carboxyvinyl)-3-phosphoshikimate = chorismate + phosphate</text>
        <dbReference type="Rhea" id="RHEA:21020"/>
        <dbReference type="ChEBI" id="CHEBI:29748"/>
        <dbReference type="ChEBI" id="CHEBI:43474"/>
        <dbReference type="ChEBI" id="CHEBI:57701"/>
        <dbReference type="EC" id="4.2.3.5"/>
    </reaction>
</comment>
<dbReference type="NCBIfam" id="TIGR00033">
    <property type="entry name" value="aroC"/>
    <property type="match status" value="1"/>
</dbReference>
<dbReference type="PROSITE" id="PS00787">
    <property type="entry name" value="CHORISMATE_SYNTHASE_1"/>
    <property type="match status" value="1"/>
</dbReference>
<dbReference type="EMBL" id="UGPP01000001">
    <property type="protein sequence ID" value="STY71664.1"/>
    <property type="molecule type" value="Genomic_DNA"/>
</dbReference>
<evidence type="ECO:0000256" key="4">
    <source>
        <dbReference type="ARBA" id="ARBA00022605"/>
    </source>
</evidence>
<keyword evidence="7 11" id="KW-0274">FAD</keyword>
<evidence type="ECO:0000256" key="7">
    <source>
        <dbReference type="ARBA" id="ARBA00022827"/>
    </source>
</evidence>
<dbReference type="InterPro" id="IPR000453">
    <property type="entry name" value="Chorismate_synth"/>
</dbReference>
<evidence type="ECO:0000256" key="5">
    <source>
        <dbReference type="ARBA" id="ARBA00022630"/>
    </source>
</evidence>
<dbReference type="STRING" id="1122216.GCA_000423385_00472"/>
<dbReference type="GO" id="GO:0009073">
    <property type="term" value="P:aromatic amino acid family biosynthetic process"/>
    <property type="evidence" value="ECO:0007669"/>
    <property type="project" value="UniProtKB-KW"/>
</dbReference>
<evidence type="ECO:0000313" key="13">
    <source>
        <dbReference type="EMBL" id="STY71664.1"/>
    </source>
</evidence>
<evidence type="ECO:0000313" key="14">
    <source>
        <dbReference type="Proteomes" id="UP000255234"/>
    </source>
</evidence>
<sequence length="381" mass="41592">MFRFLTAGESHGQCLTALVEGIPAGLKINLDEINRQMARRQKGYGRGGRMSIETDKVDILSGVRFGETMGDPITLRVVNKDWENWTDRMSVMGTPTWTKVTAARPGHADYVGIKKYNREDIRDILERSSARETAARVAAGAVARQFLEACGIKIVSHVINIGGVKANTDNIDYANLQPNDSDLNCNDAQAEAKMREAIRDAGQAGDTLGGTFEVVVQNMPIGVGSHIQWDKRLDMQLAGAMMSIQAIKGVEIGDGFDYANHPGSQLHDEMFYNEDKTVYRKTNHAGGIEGGMSNGEPIIVRACMKPIPTLMTPLHSIDIESKQEVLACKERSDVCAVQAASVVGEAMVALAITKAMIDKFGSDCMVDVLQNLQAYNERIKG</sequence>
<dbReference type="GO" id="GO:0009423">
    <property type="term" value="P:chorismate biosynthetic process"/>
    <property type="evidence" value="ECO:0007669"/>
    <property type="project" value="UniProtKB-UniRule"/>
</dbReference>
<keyword evidence="5 11" id="KW-0285">Flavoprotein</keyword>
<dbReference type="HAMAP" id="MF_00300">
    <property type="entry name" value="Chorismate_synth"/>
    <property type="match status" value="1"/>
</dbReference>
<comment type="subunit">
    <text evidence="11">Homotetramer.</text>
</comment>
<evidence type="ECO:0000256" key="10">
    <source>
        <dbReference type="ARBA" id="ARBA00023239"/>
    </source>
</evidence>
<dbReference type="FunFam" id="3.60.150.10:FF:000002">
    <property type="entry name" value="Chorismate synthase"/>
    <property type="match status" value="1"/>
</dbReference>
<dbReference type="Pfam" id="PF01264">
    <property type="entry name" value="Chorismate_synt"/>
    <property type="match status" value="1"/>
</dbReference>
<feature type="binding site" evidence="11">
    <location>
        <position position="331"/>
    </location>
    <ligand>
        <name>FMN</name>
        <dbReference type="ChEBI" id="CHEBI:58210"/>
    </ligand>
</feature>
<dbReference type="SUPFAM" id="SSF103263">
    <property type="entry name" value="Chorismate synthase, AroC"/>
    <property type="match status" value="1"/>
</dbReference>
<proteinExistence type="inferred from homology"/>
<dbReference type="UniPathway" id="UPA00053">
    <property type="reaction ID" value="UER00090"/>
</dbReference>
<dbReference type="NCBIfam" id="NF003793">
    <property type="entry name" value="PRK05382.1"/>
    <property type="match status" value="1"/>
</dbReference>
<dbReference type="PROSITE" id="PS00789">
    <property type="entry name" value="CHORISMATE_SYNTHASE_3"/>
    <property type="match status" value="1"/>
</dbReference>
<keyword evidence="8 11" id="KW-0521">NADP</keyword>
<dbReference type="InterPro" id="IPR035904">
    <property type="entry name" value="Chorismate_synth_AroC_sf"/>
</dbReference>
<feature type="binding site" evidence="11">
    <location>
        <position position="40"/>
    </location>
    <ligand>
        <name>NADP(+)</name>
        <dbReference type="ChEBI" id="CHEBI:58349"/>
    </ligand>
</feature>
<keyword evidence="10 11" id="KW-0456">Lyase</keyword>
<comment type="function">
    <text evidence="11">Catalyzes the anti-1,4-elimination of the C-3 phosphate and the C-6 proR hydrogen from 5-enolpyruvylshikimate-3-phosphate (EPSP) to yield chorismate, which is the branch point compound that serves as the starting substrate for the three terminal pathways of aromatic amino acid biosynthesis. This reaction introduces a second double bond into the aromatic ring system.</text>
</comment>
<organism evidence="13 14">
    <name type="scientific">Megamonas hypermegale</name>
    <dbReference type="NCBI Taxonomy" id="158847"/>
    <lineage>
        <taxon>Bacteria</taxon>
        <taxon>Bacillati</taxon>
        <taxon>Bacillota</taxon>
        <taxon>Negativicutes</taxon>
        <taxon>Selenomonadales</taxon>
        <taxon>Selenomonadaceae</taxon>
        <taxon>Megamonas</taxon>
    </lineage>
</organism>
<protein>
    <recommendedName>
        <fullName evidence="3 11">Chorismate synthase</fullName>
        <shortName evidence="11">CS</shortName>
        <ecNumber evidence="3 11">4.2.3.5</ecNumber>
    </recommendedName>
    <alternativeName>
        <fullName evidence="11">5-enolpyruvylshikimate-3-phosphate phospholyase</fullName>
    </alternativeName>
</protein>
<dbReference type="GO" id="GO:0010181">
    <property type="term" value="F:FMN binding"/>
    <property type="evidence" value="ECO:0007669"/>
    <property type="project" value="TreeGrafter"/>
</dbReference>
<dbReference type="EC" id="4.2.3.5" evidence="3 11"/>
<feature type="binding site" evidence="11">
    <location>
        <begin position="127"/>
        <end position="129"/>
    </location>
    <ligand>
        <name>FMN</name>
        <dbReference type="ChEBI" id="CHEBI:58210"/>
    </ligand>
</feature>